<keyword evidence="6 7" id="KW-0961">Cell wall biogenesis/degradation</keyword>
<evidence type="ECO:0000259" key="10">
    <source>
        <dbReference type="PROSITE" id="PS50843"/>
    </source>
</evidence>
<dbReference type="InterPro" id="IPR007118">
    <property type="entry name" value="Expan_Lol_pI"/>
</dbReference>
<name>A0ABQ8CHF1_BRANA</name>
<evidence type="ECO:0000313" key="12">
    <source>
        <dbReference type="Proteomes" id="UP000824890"/>
    </source>
</evidence>
<keyword evidence="2 7" id="KW-0134">Cell wall</keyword>
<dbReference type="SUPFAM" id="SSF50685">
    <property type="entry name" value="Barwin-like endoglucanases"/>
    <property type="match status" value="1"/>
</dbReference>
<dbReference type="PROSITE" id="PS50843">
    <property type="entry name" value="EXPANSIN_CBD"/>
    <property type="match status" value="1"/>
</dbReference>
<dbReference type="Pfam" id="PF01357">
    <property type="entry name" value="Expansin_C"/>
    <property type="match status" value="1"/>
</dbReference>
<dbReference type="InterPro" id="IPR007112">
    <property type="entry name" value="Expansin/allergen_DPBB_dom"/>
</dbReference>
<gene>
    <name evidence="11" type="ORF">HID58_030951</name>
</gene>
<comment type="similarity">
    <text evidence="1 7">Belongs to the expansin family. Expansin A subfamily.</text>
</comment>
<evidence type="ECO:0000256" key="4">
    <source>
        <dbReference type="ARBA" id="ARBA00022729"/>
    </source>
</evidence>
<keyword evidence="3 7" id="KW-0964">Secreted</keyword>
<evidence type="ECO:0000256" key="1">
    <source>
        <dbReference type="ARBA" id="ARBA00005392"/>
    </source>
</evidence>
<comment type="subcellular location">
    <subcellularLocation>
        <location evidence="7">Secreted</location>
        <location evidence="7">Cell wall</location>
    </subcellularLocation>
    <subcellularLocation>
        <location evidence="7">Membrane</location>
        <topology evidence="7">Peripheral membrane protein</topology>
    </subcellularLocation>
</comment>
<evidence type="ECO:0000259" key="9">
    <source>
        <dbReference type="PROSITE" id="PS50842"/>
    </source>
</evidence>
<evidence type="ECO:0000256" key="8">
    <source>
        <dbReference type="SAM" id="Phobius"/>
    </source>
</evidence>
<evidence type="ECO:0000256" key="5">
    <source>
        <dbReference type="ARBA" id="ARBA00023136"/>
    </source>
</evidence>
<dbReference type="InterPro" id="IPR007117">
    <property type="entry name" value="Expansin_CBD"/>
</dbReference>
<dbReference type="InterPro" id="IPR036749">
    <property type="entry name" value="Expansin_CBD_sf"/>
</dbReference>
<evidence type="ECO:0000313" key="11">
    <source>
        <dbReference type="EMBL" id="KAH0916505.1"/>
    </source>
</evidence>
<dbReference type="CDD" id="cd22274">
    <property type="entry name" value="DPBB_EXPA_N"/>
    <property type="match status" value="1"/>
</dbReference>
<dbReference type="PRINTS" id="PR01225">
    <property type="entry name" value="EXPANSNFAMLY"/>
</dbReference>
<keyword evidence="8" id="KW-0812">Transmembrane</keyword>
<dbReference type="PRINTS" id="PR01226">
    <property type="entry name" value="EXPANSIN"/>
</dbReference>
<keyword evidence="12" id="KW-1185">Reference proteome</keyword>
<feature type="domain" description="Expansin-like EG45" evidence="9">
    <location>
        <begin position="53"/>
        <end position="139"/>
    </location>
</feature>
<keyword evidence="8" id="KW-1133">Transmembrane helix</keyword>
<comment type="caution">
    <text evidence="11">The sequence shown here is derived from an EMBL/GenBank/DDBJ whole genome shotgun (WGS) entry which is preliminary data.</text>
</comment>
<evidence type="ECO:0000256" key="7">
    <source>
        <dbReference type="RuleBase" id="RU365023"/>
    </source>
</evidence>
<dbReference type="Pfam" id="PF03330">
    <property type="entry name" value="DPBB_1"/>
    <property type="match status" value="1"/>
</dbReference>
<dbReference type="Proteomes" id="UP000824890">
    <property type="component" value="Unassembled WGS sequence"/>
</dbReference>
<evidence type="ECO:0000256" key="2">
    <source>
        <dbReference type="ARBA" id="ARBA00022512"/>
    </source>
</evidence>
<protein>
    <recommendedName>
        <fullName evidence="7">Expansin</fullName>
    </recommendedName>
</protein>
<dbReference type="SUPFAM" id="SSF49590">
    <property type="entry name" value="PHL pollen allergen"/>
    <property type="match status" value="1"/>
</dbReference>
<reference evidence="11 12" key="1">
    <citation type="submission" date="2021-05" db="EMBL/GenBank/DDBJ databases">
        <title>Genome Assembly of Synthetic Allotetraploid Brassica napus Reveals Homoeologous Exchanges between Subgenomes.</title>
        <authorList>
            <person name="Davis J.T."/>
        </authorList>
    </citation>
    <scope>NUCLEOTIDE SEQUENCE [LARGE SCALE GENOMIC DNA]</scope>
    <source>
        <strain evidence="12">cv. Da-Ae</strain>
        <tissue evidence="11">Seedling</tissue>
    </source>
</reference>
<dbReference type="InterPro" id="IPR036908">
    <property type="entry name" value="RlpA-like_sf"/>
</dbReference>
<feature type="transmembrane region" description="Helical" evidence="8">
    <location>
        <begin position="12"/>
        <end position="30"/>
    </location>
</feature>
<sequence>MVSSSWSFNKFFAIVFVVFAISGEFVAGYYKPSPWRYAHATFYGDETGSETMDGYGCGQCFQIMCVKSKHCYYGNPSTVVTATNLCPPNWYQDSNNGGWCNPPRTHFDMAKPAFMKLANWKAGIIPVAYRRVACKRSGGMRFQFQGNAYWLLIFVMNVGGAGDIKSMAVKGSRTNWISMSHNWGASYQAFSSLYGQSLSFRVTSYTTGETVYAWNVAPSNWNAGMTYKSSANFR</sequence>
<dbReference type="Gene3D" id="2.60.40.760">
    <property type="entry name" value="Expansin, cellulose-binding-like domain"/>
    <property type="match status" value="1"/>
</dbReference>
<proteinExistence type="inferred from homology"/>
<dbReference type="SMART" id="SM00837">
    <property type="entry name" value="DPBB_1"/>
    <property type="match status" value="1"/>
</dbReference>
<evidence type="ECO:0000256" key="3">
    <source>
        <dbReference type="ARBA" id="ARBA00022525"/>
    </source>
</evidence>
<dbReference type="EMBL" id="JAGKQM010000008">
    <property type="protein sequence ID" value="KAH0916505.1"/>
    <property type="molecule type" value="Genomic_DNA"/>
</dbReference>
<keyword evidence="4" id="KW-0732">Signal</keyword>
<keyword evidence="5 8" id="KW-0472">Membrane</keyword>
<dbReference type="Gene3D" id="2.40.40.10">
    <property type="entry name" value="RlpA-like domain"/>
    <property type="match status" value="1"/>
</dbReference>
<dbReference type="InterPro" id="IPR002963">
    <property type="entry name" value="Expansin"/>
</dbReference>
<accession>A0ABQ8CHF1</accession>
<dbReference type="PANTHER" id="PTHR31867">
    <property type="entry name" value="EXPANSIN-A15"/>
    <property type="match status" value="1"/>
</dbReference>
<feature type="domain" description="Expansin-like CBD" evidence="10">
    <location>
        <begin position="149"/>
        <end position="229"/>
    </location>
</feature>
<dbReference type="InterPro" id="IPR009009">
    <property type="entry name" value="RlpA-like_DPBB"/>
</dbReference>
<comment type="function">
    <text evidence="7">Causes loosening and extension of plant cell walls by disrupting non-covalent bonding between cellulose microfibrils and matrix glucans. No enzymatic activity has been found.</text>
</comment>
<organism evidence="11 12">
    <name type="scientific">Brassica napus</name>
    <name type="common">Rape</name>
    <dbReference type="NCBI Taxonomy" id="3708"/>
    <lineage>
        <taxon>Eukaryota</taxon>
        <taxon>Viridiplantae</taxon>
        <taxon>Streptophyta</taxon>
        <taxon>Embryophyta</taxon>
        <taxon>Tracheophyta</taxon>
        <taxon>Spermatophyta</taxon>
        <taxon>Magnoliopsida</taxon>
        <taxon>eudicotyledons</taxon>
        <taxon>Gunneridae</taxon>
        <taxon>Pentapetalae</taxon>
        <taxon>rosids</taxon>
        <taxon>malvids</taxon>
        <taxon>Brassicales</taxon>
        <taxon>Brassicaceae</taxon>
        <taxon>Brassiceae</taxon>
        <taxon>Brassica</taxon>
    </lineage>
</organism>
<evidence type="ECO:0000256" key="6">
    <source>
        <dbReference type="ARBA" id="ARBA00023316"/>
    </source>
</evidence>
<dbReference type="PROSITE" id="PS50842">
    <property type="entry name" value="EXPANSIN_EG45"/>
    <property type="match status" value="1"/>
</dbReference>